<dbReference type="EMBL" id="WVUD01000042">
    <property type="protein sequence ID" value="MYL84780.1"/>
    <property type="molecule type" value="Genomic_DNA"/>
</dbReference>
<comment type="caution">
    <text evidence="7">The sequence shown here is derived from an EMBL/GenBank/DDBJ whole genome shotgun (WGS) entry which is preliminary data.</text>
</comment>
<dbReference type="InterPro" id="IPR003660">
    <property type="entry name" value="HAMP_dom"/>
</dbReference>
<proteinExistence type="inferred from homology"/>
<protein>
    <submittedName>
        <fullName evidence="7">Methyl-accepting chemotaxis protein</fullName>
    </submittedName>
</protein>
<keyword evidence="8" id="KW-1185">Reference proteome</keyword>
<dbReference type="Proteomes" id="UP000482487">
    <property type="component" value="Unassembled WGS sequence"/>
</dbReference>
<dbReference type="Pfam" id="PF00015">
    <property type="entry name" value="MCPsignal"/>
    <property type="match status" value="1"/>
</dbReference>
<evidence type="ECO:0000256" key="1">
    <source>
        <dbReference type="ARBA" id="ARBA00023224"/>
    </source>
</evidence>
<dbReference type="CDD" id="cd11386">
    <property type="entry name" value="MCP_signal"/>
    <property type="match status" value="1"/>
</dbReference>
<comment type="similarity">
    <text evidence="2">Belongs to the methyl-accepting chemotaxis (MCP) protein family.</text>
</comment>
<dbReference type="PANTHER" id="PTHR32089">
    <property type="entry name" value="METHYL-ACCEPTING CHEMOTAXIS PROTEIN MCPB"/>
    <property type="match status" value="1"/>
</dbReference>
<accession>A0A7C9IVF2</accession>
<dbReference type="GO" id="GO:0007165">
    <property type="term" value="P:signal transduction"/>
    <property type="evidence" value="ECO:0007669"/>
    <property type="project" value="UniProtKB-KW"/>
</dbReference>
<dbReference type="Gene3D" id="6.10.340.10">
    <property type="match status" value="1"/>
</dbReference>
<evidence type="ECO:0000256" key="2">
    <source>
        <dbReference type="ARBA" id="ARBA00029447"/>
    </source>
</evidence>
<dbReference type="SMART" id="SM00304">
    <property type="entry name" value="HAMP"/>
    <property type="match status" value="1"/>
</dbReference>
<dbReference type="GO" id="GO:0016020">
    <property type="term" value="C:membrane"/>
    <property type="evidence" value="ECO:0007669"/>
    <property type="project" value="InterPro"/>
</dbReference>
<dbReference type="InterPro" id="IPR032255">
    <property type="entry name" value="HBM"/>
</dbReference>
<dbReference type="Gene3D" id="1.10.287.950">
    <property type="entry name" value="Methyl-accepting chemotaxis protein"/>
    <property type="match status" value="1"/>
</dbReference>
<keyword evidence="1 3" id="KW-0807">Transducer</keyword>
<sequence>MGVRGKLYLLLGVCVLGFVCSLVAERVGKHYTEKYRTLEGLAASAYLEVLQARREEKNFLIRLDPAYVEPVFKHADKVRADVEQLVARDTAMDGEARQALAELAAYRKGFEELAAIQRSKGFTENDGLMRDFVYAARDLDEKFKPVTDKDFQILLLTIRRHEKNWQLRDEDSYVSRVNDGVKKLHAMVGAAADLTAEQKKGFDAVIDTYQRSFAAYVEASAKAKKVTAAMVESGRGLMPHFEKIEAFYAARRASIQATVEAAQIGVQAALGLAVLLVVLWIIRGITGSLTALGSYSKKVASGDLNARPVGRFEAEFAALRDDITTMVDDLKEKMRQVEEKQAEAARQAQAAEDAMHATMRKEEELAESLTRMQAVAERADDISHRLSGAAQELSSQTAQSAAGVELQRRRVDETATAVGQMNATILEIAASAGSAAQAAMTTRDNAVTGAEVVRQAGASMVTVNGIATELKGDMGHLGQEAQSIGQVVGVINDIADQTNLLALNAAIEAARAGEAGRGFAVVADEVRKLAEKTMVATKEVESRIRAIQDAAGRNIRSMDQAVAAVSDANALAGRSGEAILAIVGNADATSSEVQSIAASAEEQSAASEQISRAITEISGVAEDNVAGVEATSRAAHALAAMAEELGQLIVQLRGSDSAPRSRKALAA</sequence>
<feature type="domain" description="Methyl-accepting transducer" evidence="5">
    <location>
        <begin position="382"/>
        <end position="618"/>
    </location>
</feature>
<dbReference type="SMART" id="SM01358">
    <property type="entry name" value="HBM"/>
    <property type="match status" value="1"/>
</dbReference>
<evidence type="ECO:0000259" key="6">
    <source>
        <dbReference type="PROSITE" id="PS50885"/>
    </source>
</evidence>
<dbReference type="SUPFAM" id="SSF58104">
    <property type="entry name" value="Methyl-accepting chemotaxis protein (MCP) signaling domain"/>
    <property type="match status" value="1"/>
</dbReference>
<reference evidence="7 8" key="1">
    <citation type="submission" date="2020-01" db="EMBL/GenBank/DDBJ databases">
        <title>Genome sequence of Desulfovibrio aerotolerans DSM 16695(T).</title>
        <authorList>
            <person name="Karnachuk O."/>
            <person name="Avakyan M."/>
            <person name="Mardanov A."/>
            <person name="Kadnikov V."/>
            <person name="Ravin N."/>
        </authorList>
    </citation>
    <scope>NUCLEOTIDE SEQUENCE [LARGE SCALE GENOMIC DNA]</scope>
    <source>
        <strain evidence="7 8">DSM 16695</strain>
    </source>
</reference>
<dbReference type="RefSeq" id="WP_160963117.1">
    <property type="nucleotide sequence ID" value="NZ_WVUD01000042.1"/>
</dbReference>
<evidence type="ECO:0000259" key="5">
    <source>
        <dbReference type="PROSITE" id="PS50111"/>
    </source>
</evidence>
<dbReference type="AlphaFoldDB" id="A0A7C9IVF2"/>
<dbReference type="OrthoDB" id="5349256at2"/>
<organism evidence="7 8">
    <name type="scientific">Solidesulfovibrio aerotolerans</name>
    <dbReference type="NCBI Taxonomy" id="295255"/>
    <lineage>
        <taxon>Bacteria</taxon>
        <taxon>Pseudomonadati</taxon>
        <taxon>Thermodesulfobacteriota</taxon>
        <taxon>Desulfovibrionia</taxon>
        <taxon>Desulfovibrionales</taxon>
        <taxon>Desulfovibrionaceae</taxon>
        <taxon>Solidesulfovibrio</taxon>
    </lineage>
</organism>
<dbReference type="PANTHER" id="PTHR32089:SF112">
    <property type="entry name" value="LYSOZYME-LIKE PROTEIN-RELATED"/>
    <property type="match status" value="1"/>
</dbReference>
<feature type="coiled-coil region" evidence="4">
    <location>
        <begin position="320"/>
        <end position="354"/>
    </location>
</feature>
<feature type="domain" description="HAMP" evidence="6">
    <location>
        <begin position="283"/>
        <end position="335"/>
    </location>
</feature>
<evidence type="ECO:0000256" key="4">
    <source>
        <dbReference type="SAM" id="Coils"/>
    </source>
</evidence>
<dbReference type="SMART" id="SM00283">
    <property type="entry name" value="MA"/>
    <property type="match status" value="1"/>
</dbReference>
<dbReference type="InterPro" id="IPR004089">
    <property type="entry name" value="MCPsignal_dom"/>
</dbReference>
<dbReference type="PROSITE" id="PS50111">
    <property type="entry name" value="CHEMOTAXIS_TRANSDUC_2"/>
    <property type="match status" value="1"/>
</dbReference>
<keyword evidence="4" id="KW-0175">Coiled coil</keyword>
<name>A0A7C9IVF2_9BACT</name>
<evidence type="ECO:0000256" key="3">
    <source>
        <dbReference type="PROSITE-ProRule" id="PRU00284"/>
    </source>
</evidence>
<evidence type="ECO:0000313" key="7">
    <source>
        <dbReference type="EMBL" id="MYL84780.1"/>
    </source>
</evidence>
<dbReference type="PROSITE" id="PS50885">
    <property type="entry name" value="HAMP"/>
    <property type="match status" value="1"/>
</dbReference>
<gene>
    <name evidence="7" type="ORF">GTA51_16830</name>
</gene>
<evidence type="ECO:0000313" key="8">
    <source>
        <dbReference type="Proteomes" id="UP000482487"/>
    </source>
</evidence>